<gene>
    <name evidence="2" type="ORF">CAOG_008872</name>
</gene>
<keyword evidence="1" id="KW-1133">Transmembrane helix</keyword>
<dbReference type="Proteomes" id="UP000008743">
    <property type="component" value="Unassembled WGS sequence"/>
</dbReference>
<reference evidence="3" key="1">
    <citation type="submission" date="2011-02" db="EMBL/GenBank/DDBJ databases">
        <title>The Genome Sequence of Capsaspora owczarzaki ATCC 30864.</title>
        <authorList>
            <person name="Russ C."/>
            <person name="Cuomo C."/>
            <person name="Burger G."/>
            <person name="Gray M.W."/>
            <person name="Holland P.W.H."/>
            <person name="King N."/>
            <person name="Lang F.B.F."/>
            <person name="Roger A.J."/>
            <person name="Ruiz-Trillo I."/>
            <person name="Young S.K."/>
            <person name="Zeng Q."/>
            <person name="Gargeya S."/>
            <person name="Alvarado L."/>
            <person name="Berlin A."/>
            <person name="Chapman S.B."/>
            <person name="Chen Z."/>
            <person name="Freedman E."/>
            <person name="Gellesch M."/>
            <person name="Goldberg J."/>
            <person name="Griggs A."/>
            <person name="Gujja S."/>
            <person name="Heilman E."/>
            <person name="Heiman D."/>
            <person name="Howarth C."/>
            <person name="Mehta T."/>
            <person name="Neiman D."/>
            <person name="Pearson M."/>
            <person name="Roberts A."/>
            <person name="Saif S."/>
            <person name="Shea T."/>
            <person name="Shenoy N."/>
            <person name="Sisk P."/>
            <person name="Stolte C."/>
            <person name="Sykes S."/>
            <person name="White J."/>
            <person name="Yandava C."/>
            <person name="Haas B."/>
            <person name="Nusbaum C."/>
            <person name="Birren B."/>
        </authorList>
    </citation>
    <scope>NUCLEOTIDE SEQUENCE</scope>
    <source>
        <strain evidence="3">ATCC 30864</strain>
    </source>
</reference>
<dbReference type="InParanoid" id="A0A0D2WT00"/>
<dbReference type="RefSeq" id="XP_011270527.1">
    <property type="nucleotide sequence ID" value="XM_011272225.1"/>
</dbReference>
<keyword evidence="1" id="KW-0472">Membrane</keyword>
<evidence type="ECO:0000256" key="1">
    <source>
        <dbReference type="SAM" id="Phobius"/>
    </source>
</evidence>
<evidence type="ECO:0000313" key="3">
    <source>
        <dbReference type="Proteomes" id="UP000008743"/>
    </source>
</evidence>
<keyword evidence="1" id="KW-0812">Transmembrane</keyword>
<dbReference type="PhylomeDB" id="A0A0D2WT00"/>
<dbReference type="EMBL" id="KE346367">
    <property type="protein sequence ID" value="KJE94648.1"/>
    <property type="molecule type" value="Genomic_DNA"/>
</dbReference>
<name>A0A0D2WT00_CAPO3</name>
<accession>A0A0D2WT00</accession>
<protein>
    <submittedName>
        <fullName evidence="2">Uncharacterized protein</fullName>
    </submittedName>
</protein>
<keyword evidence="3" id="KW-1185">Reference proteome</keyword>
<evidence type="ECO:0000313" key="2">
    <source>
        <dbReference type="EMBL" id="KJE94648.1"/>
    </source>
</evidence>
<sequence>MNVTHARRWVGFGVLASTAVCALLYLATAPPVPLSDQPLLPGPTAPFPVSFVLDQPSNVTGIGEVPGARYRALGSMQFSVNLIQAVTSQASGLDAGETTVDIDDVGDDKMVYFYMAGHIRTLFHTAPKLQAFFASAGVPYRVFQHTWSETDHHELTWWHHTGETPTSAPVAYNTTHPGPTETFLLNLQQPFVKNMVTMVEDDSVVTASGRMHVGRTIIEGINPRILASYYYTLQYTHSLAQEYIKLAAGRDMAPNAVIFRLRPDLSIFPTDMAKVRDMIHRDPNLFFGTCHGQSDSWREFRMSDLFFATSRQVMDKIVATNIVQWLEDNADNVEIQKVPERSFRLLLEQLGVKLMWIDSGITIWRSPSKSLELPCPAG</sequence>
<feature type="transmembrane region" description="Helical" evidence="1">
    <location>
        <begin position="9"/>
        <end position="27"/>
    </location>
</feature>
<organism evidence="2 3">
    <name type="scientific">Capsaspora owczarzaki (strain ATCC 30864)</name>
    <dbReference type="NCBI Taxonomy" id="595528"/>
    <lineage>
        <taxon>Eukaryota</taxon>
        <taxon>Filasterea</taxon>
        <taxon>Capsaspora</taxon>
    </lineage>
</organism>
<proteinExistence type="predicted"/>
<dbReference type="AlphaFoldDB" id="A0A0D2WT00"/>